<evidence type="ECO:0000256" key="4">
    <source>
        <dbReference type="ARBA" id="ARBA00012045"/>
    </source>
</evidence>
<evidence type="ECO:0000313" key="17">
    <source>
        <dbReference type="Proteomes" id="UP001596303"/>
    </source>
</evidence>
<evidence type="ECO:0000256" key="8">
    <source>
        <dbReference type="ARBA" id="ARBA00022763"/>
    </source>
</evidence>
<evidence type="ECO:0000256" key="1">
    <source>
        <dbReference type="ARBA" id="ARBA00000843"/>
    </source>
</evidence>
<name>A0ABW1S7K8_9PROT</name>
<sequence length="342" mass="37878">MSEFSTRILDWYDAHARQLPWRVSPQARRRGVMPDPYRVWLSEVMLQQTTIPHGIRYFLRFTELWPTVEDLARADREDVMREWAGLGYYARARNLYACAQLVSSQGGFPRVASELKKLPGIGPYTAGAIASIAFDERVAAVDGNVERVMTRFLAIDTPLPKAKQVVAEALEPRLPDHRFGDFTQALMDLGATICTPRGPACLTCPLSDDCAAHAAGREEAFPVKAPKKPKPVRHGIVKLIHNGKHMAIERRPDKGLLAGMNGLPTSDWNVIGEGEPIPEPDSTDQGKYLGRVEHVFTHFKLFLDVYEEQRTAPLDGLTTPLSSLGEAGLPSVFAKAANLLVT</sequence>
<dbReference type="Pfam" id="PF00730">
    <property type="entry name" value="HhH-GPD"/>
    <property type="match status" value="1"/>
</dbReference>
<dbReference type="SMART" id="SM00478">
    <property type="entry name" value="ENDO3c"/>
    <property type="match status" value="1"/>
</dbReference>
<keyword evidence="6" id="KW-0004">4Fe-4S</keyword>
<dbReference type="EMBL" id="JBHSSW010000004">
    <property type="protein sequence ID" value="MFC6197241.1"/>
    <property type="molecule type" value="Genomic_DNA"/>
</dbReference>
<dbReference type="PROSITE" id="PS01155">
    <property type="entry name" value="ENDONUCLEASE_III_2"/>
    <property type="match status" value="1"/>
</dbReference>
<dbReference type="Pfam" id="PF14815">
    <property type="entry name" value="NUDIX_4"/>
    <property type="match status" value="1"/>
</dbReference>
<evidence type="ECO:0000256" key="7">
    <source>
        <dbReference type="ARBA" id="ARBA00022723"/>
    </source>
</evidence>
<protein>
    <recommendedName>
        <fullName evidence="5 14">Adenine DNA glycosylase</fullName>
        <ecNumber evidence="4 14">3.2.2.31</ecNumber>
    </recommendedName>
</protein>
<accession>A0ABW1S7K8</accession>
<dbReference type="CDD" id="cd00056">
    <property type="entry name" value="ENDO3c"/>
    <property type="match status" value="1"/>
</dbReference>
<dbReference type="InterPro" id="IPR003265">
    <property type="entry name" value="HhH-GPD_domain"/>
</dbReference>
<comment type="function">
    <text evidence="2">Adenine glycosylase active on G-A mispairs. MutY also corrects error-prone DNA synthesis past GO lesions which are due to the oxidatively damaged form of guanine: 7,8-dihydro-8-oxoguanine (8-oxo-dGTP).</text>
</comment>
<evidence type="ECO:0000256" key="11">
    <source>
        <dbReference type="ARBA" id="ARBA00023014"/>
    </source>
</evidence>
<keyword evidence="17" id="KW-1185">Reference proteome</keyword>
<evidence type="ECO:0000256" key="12">
    <source>
        <dbReference type="ARBA" id="ARBA00023204"/>
    </source>
</evidence>
<dbReference type="InterPro" id="IPR015797">
    <property type="entry name" value="NUDIX_hydrolase-like_dom_sf"/>
</dbReference>
<dbReference type="InterPro" id="IPR003651">
    <property type="entry name" value="Endonuclease3_FeS-loop_motif"/>
</dbReference>
<dbReference type="GO" id="GO:0000701">
    <property type="term" value="F:purine-specific mismatch base pair DNA N-glycosylase activity"/>
    <property type="evidence" value="ECO:0007669"/>
    <property type="project" value="UniProtKB-EC"/>
</dbReference>
<dbReference type="SUPFAM" id="SSF55811">
    <property type="entry name" value="Nudix"/>
    <property type="match status" value="1"/>
</dbReference>
<organism evidence="16 17">
    <name type="scientific">Ponticaulis profundi</name>
    <dbReference type="NCBI Taxonomy" id="2665222"/>
    <lineage>
        <taxon>Bacteria</taxon>
        <taxon>Pseudomonadati</taxon>
        <taxon>Pseudomonadota</taxon>
        <taxon>Alphaproteobacteria</taxon>
        <taxon>Hyphomonadales</taxon>
        <taxon>Hyphomonadaceae</taxon>
        <taxon>Ponticaulis</taxon>
    </lineage>
</organism>
<proteinExistence type="inferred from homology"/>
<dbReference type="InterPro" id="IPR005760">
    <property type="entry name" value="A/G_AdeGlyc_MutY"/>
</dbReference>
<comment type="cofactor">
    <cofactor evidence="14">
        <name>[4Fe-4S] cluster</name>
        <dbReference type="ChEBI" id="CHEBI:49883"/>
    </cofactor>
    <text evidence="14">Binds 1 [4Fe-4S] cluster.</text>
</comment>
<keyword evidence="9 16" id="KW-0378">Hydrolase</keyword>
<keyword evidence="10 14" id="KW-0408">Iron</keyword>
<keyword evidence="13 14" id="KW-0326">Glycosidase</keyword>
<dbReference type="InterPro" id="IPR000445">
    <property type="entry name" value="HhH_motif"/>
</dbReference>
<keyword evidence="7" id="KW-0479">Metal-binding</keyword>
<dbReference type="InterPro" id="IPR004036">
    <property type="entry name" value="Endonuclease-III-like_CS2"/>
</dbReference>
<dbReference type="PANTHER" id="PTHR42944:SF1">
    <property type="entry name" value="ADENINE DNA GLYCOSYLASE"/>
    <property type="match status" value="1"/>
</dbReference>
<evidence type="ECO:0000256" key="3">
    <source>
        <dbReference type="ARBA" id="ARBA00008343"/>
    </source>
</evidence>
<evidence type="ECO:0000256" key="10">
    <source>
        <dbReference type="ARBA" id="ARBA00023004"/>
    </source>
</evidence>
<comment type="catalytic activity">
    <reaction evidence="1 14">
        <text>Hydrolyzes free adenine bases from 7,8-dihydro-8-oxoguanine:adenine mismatched double-stranded DNA, leaving an apurinic site.</text>
        <dbReference type="EC" id="3.2.2.31"/>
    </reaction>
</comment>
<dbReference type="SMART" id="SM00525">
    <property type="entry name" value="FES"/>
    <property type="match status" value="1"/>
</dbReference>
<comment type="similarity">
    <text evidence="3 14">Belongs to the Nth/MutY family.</text>
</comment>
<evidence type="ECO:0000256" key="14">
    <source>
        <dbReference type="RuleBase" id="RU365096"/>
    </source>
</evidence>
<dbReference type="Pfam" id="PF00633">
    <property type="entry name" value="HHH"/>
    <property type="match status" value="1"/>
</dbReference>
<dbReference type="Proteomes" id="UP001596303">
    <property type="component" value="Unassembled WGS sequence"/>
</dbReference>
<evidence type="ECO:0000259" key="15">
    <source>
        <dbReference type="SMART" id="SM00478"/>
    </source>
</evidence>
<evidence type="ECO:0000256" key="2">
    <source>
        <dbReference type="ARBA" id="ARBA00002933"/>
    </source>
</evidence>
<evidence type="ECO:0000313" key="16">
    <source>
        <dbReference type="EMBL" id="MFC6197241.1"/>
    </source>
</evidence>
<dbReference type="CDD" id="cd03431">
    <property type="entry name" value="NUDIX_DNA_Glycosylase_C-MutY"/>
    <property type="match status" value="1"/>
</dbReference>
<keyword evidence="8 14" id="KW-0227">DNA damage</keyword>
<reference evidence="17" key="1">
    <citation type="journal article" date="2019" name="Int. J. Syst. Evol. Microbiol.">
        <title>The Global Catalogue of Microorganisms (GCM) 10K type strain sequencing project: providing services to taxonomists for standard genome sequencing and annotation.</title>
        <authorList>
            <consortium name="The Broad Institute Genomics Platform"/>
            <consortium name="The Broad Institute Genome Sequencing Center for Infectious Disease"/>
            <person name="Wu L."/>
            <person name="Ma J."/>
        </authorList>
    </citation>
    <scope>NUCLEOTIDE SEQUENCE [LARGE SCALE GENOMIC DNA]</scope>
    <source>
        <strain evidence="17">CGMCC-1.15741</strain>
    </source>
</reference>
<dbReference type="InterPro" id="IPR029119">
    <property type="entry name" value="MutY_C"/>
</dbReference>
<keyword evidence="11" id="KW-0411">Iron-sulfur</keyword>
<dbReference type="Gene3D" id="1.10.1670.10">
    <property type="entry name" value="Helix-hairpin-Helix base-excision DNA repair enzymes (C-terminal)"/>
    <property type="match status" value="1"/>
</dbReference>
<dbReference type="PANTHER" id="PTHR42944">
    <property type="entry name" value="ADENINE DNA GLYCOSYLASE"/>
    <property type="match status" value="1"/>
</dbReference>
<dbReference type="InterPro" id="IPR023170">
    <property type="entry name" value="HhH_base_excis_C"/>
</dbReference>
<dbReference type="InterPro" id="IPR011257">
    <property type="entry name" value="DNA_glycosylase"/>
</dbReference>
<dbReference type="Gene3D" id="1.10.340.30">
    <property type="entry name" value="Hypothetical protein, domain 2"/>
    <property type="match status" value="1"/>
</dbReference>
<evidence type="ECO:0000256" key="6">
    <source>
        <dbReference type="ARBA" id="ARBA00022485"/>
    </source>
</evidence>
<dbReference type="InterPro" id="IPR044298">
    <property type="entry name" value="MIG/MutY"/>
</dbReference>
<evidence type="ECO:0000256" key="9">
    <source>
        <dbReference type="ARBA" id="ARBA00022801"/>
    </source>
</evidence>
<evidence type="ECO:0000256" key="5">
    <source>
        <dbReference type="ARBA" id="ARBA00022023"/>
    </source>
</evidence>
<evidence type="ECO:0000256" key="13">
    <source>
        <dbReference type="ARBA" id="ARBA00023295"/>
    </source>
</evidence>
<feature type="domain" description="HhH-GPD" evidence="15">
    <location>
        <begin position="45"/>
        <end position="192"/>
    </location>
</feature>
<dbReference type="SUPFAM" id="SSF48150">
    <property type="entry name" value="DNA-glycosylase"/>
    <property type="match status" value="1"/>
</dbReference>
<keyword evidence="12" id="KW-0234">DNA repair</keyword>
<dbReference type="NCBIfam" id="TIGR01084">
    <property type="entry name" value="mutY"/>
    <property type="match status" value="1"/>
</dbReference>
<comment type="caution">
    <text evidence="16">The sequence shown here is derived from an EMBL/GenBank/DDBJ whole genome shotgun (WGS) entry which is preliminary data.</text>
</comment>
<dbReference type="EC" id="3.2.2.31" evidence="4 14"/>
<gene>
    <name evidence="16" type="primary">mutY</name>
    <name evidence="16" type="ORF">ACFQDM_04085</name>
</gene>
<dbReference type="RefSeq" id="WP_377375842.1">
    <property type="nucleotide sequence ID" value="NZ_JBHSSW010000004.1"/>
</dbReference>
<dbReference type="Gene3D" id="3.90.79.10">
    <property type="entry name" value="Nucleoside Triphosphate Pyrophosphohydrolase"/>
    <property type="match status" value="1"/>
</dbReference>